<dbReference type="Proteomes" id="UP000013827">
    <property type="component" value="Unassembled WGS sequence"/>
</dbReference>
<feature type="transmembrane region" description="Helical" evidence="2">
    <location>
        <begin position="173"/>
        <end position="194"/>
    </location>
</feature>
<reference evidence="4" key="2">
    <citation type="submission" date="2024-10" db="UniProtKB">
        <authorList>
            <consortium name="EnsemblProtists"/>
        </authorList>
    </citation>
    <scope>IDENTIFICATION</scope>
</reference>
<evidence type="ECO:0000256" key="3">
    <source>
        <dbReference type="SAM" id="SignalP"/>
    </source>
</evidence>
<dbReference type="GeneID" id="17280795"/>
<keyword evidence="5" id="KW-1185">Reference proteome</keyword>
<sequence length="829" mass="80367">MPARLRAALLVLLAQCPAAQGTPSPPPYPPTPDYDCDAMTGRSEIAGGDSCSTIDIDTEGPCDLWYQETSTAGKYKFCYGPTADEPDQCSNIKPAASQPAAAVAAAAVAAAAVAAAAIASSAVPAAPIPAAARAAAVSAAAFSAAAVAAAAVASASIAATADTAAAYGAAAQPAAAFAAATGASAAVASASVASTAPAASQPAASLAAAALAAAALAAAALATTAVAATAVAAASQPAAAVAAAAVAAAAIAAASVTSSALAAAPFTAAALAAAVAAAAVAPASIAATAVAATAVAAASQPAAAVAAAAVAAAAIAAAALAAAALAAAALATTAVAATAVAAASQPAAALAATSVASAPEPTAAVAAAVAAAAITATLAAAVSPAPFSTTPFFTAELDGGTCTVVIWPDGSYSPPRYLITWYNPPNDQLLAEAPGRNSISGLVTEGDGPGDSAFVTNIVVTFTKTYVAQDVTGASLEVEVDDSIDEVTEGVADELASLASFGPTIASAERAAVITSRPAVAAGVTAGAAAAAAVTTATFAATPFLSSPDPRWGSPGTSAATGGSPTYTVSATGAAVPPNLSSSFRTGEADFRGEDGATYNMLSHTNVSVNALFEASAFLIWGGVKVRGSFVTDAFWTIKSNLTGGPAASFEDVSVSMSRRGNAEVLGVRTCAWHIEAVARLIWRSTTPGKKQIDLSFAPLRDPLSGTVAVAPHGLIGQSYDGDAVAVDGKQDHYRELWKAQGSGKELTTQAQAEGAIEGEGNDYQVADFFATEFKYSRFAGSAAAPRNVAALSGNKRQLSSHPHWGSASGSVGDDARDEGEAISVANAR</sequence>
<dbReference type="EnsemblProtists" id="EOD35525">
    <property type="protein sequence ID" value="EOD35525"/>
    <property type="gene ID" value="EMIHUDRAFT_98528"/>
</dbReference>
<keyword evidence="2" id="KW-0812">Transmembrane</keyword>
<evidence type="ECO:0000256" key="2">
    <source>
        <dbReference type="SAM" id="Phobius"/>
    </source>
</evidence>
<keyword evidence="3" id="KW-0732">Signal</keyword>
<reference evidence="5" key="1">
    <citation type="journal article" date="2013" name="Nature">
        <title>Pan genome of the phytoplankton Emiliania underpins its global distribution.</title>
        <authorList>
            <person name="Read B.A."/>
            <person name="Kegel J."/>
            <person name="Klute M.J."/>
            <person name="Kuo A."/>
            <person name="Lefebvre S.C."/>
            <person name="Maumus F."/>
            <person name="Mayer C."/>
            <person name="Miller J."/>
            <person name="Monier A."/>
            <person name="Salamov A."/>
            <person name="Young J."/>
            <person name="Aguilar M."/>
            <person name="Claverie J.M."/>
            <person name="Frickenhaus S."/>
            <person name="Gonzalez K."/>
            <person name="Herman E.K."/>
            <person name="Lin Y.C."/>
            <person name="Napier J."/>
            <person name="Ogata H."/>
            <person name="Sarno A.F."/>
            <person name="Shmutz J."/>
            <person name="Schroeder D."/>
            <person name="de Vargas C."/>
            <person name="Verret F."/>
            <person name="von Dassow P."/>
            <person name="Valentin K."/>
            <person name="Van de Peer Y."/>
            <person name="Wheeler G."/>
            <person name="Dacks J.B."/>
            <person name="Delwiche C.F."/>
            <person name="Dyhrman S.T."/>
            <person name="Glockner G."/>
            <person name="John U."/>
            <person name="Richards T."/>
            <person name="Worden A.Z."/>
            <person name="Zhang X."/>
            <person name="Grigoriev I.V."/>
            <person name="Allen A.E."/>
            <person name="Bidle K."/>
            <person name="Borodovsky M."/>
            <person name="Bowler C."/>
            <person name="Brownlee C."/>
            <person name="Cock J.M."/>
            <person name="Elias M."/>
            <person name="Gladyshev V.N."/>
            <person name="Groth M."/>
            <person name="Guda C."/>
            <person name="Hadaegh A."/>
            <person name="Iglesias-Rodriguez M.D."/>
            <person name="Jenkins J."/>
            <person name="Jones B.M."/>
            <person name="Lawson T."/>
            <person name="Leese F."/>
            <person name="Lindquist E."/>
            <person name="Lobanov A."/>
            <person name="Lomsadze A."/>
            <person name="Malik S.B."/>
            <person name="Marsh M.E."/>
            <person name="Mackinder L."/>
            <person name="Mock T."/>
            <person name="Mueller-Roeber B."/>
            <person name="Pagarete A."/>
            <person name="Parker M."/>
            <person name="Probert I."/>
            <person name="Quesneville H."/>
            <person name="Raines C."/>
            <person name="Rensing S.A."/>
            <person name="Riano-Pachon D.M."/>
            <person name="Richier S."/>
            <person name="Rokitta S."/>
            <person name="Shiraiwa Y."/>
            <person name="Soanes D.M."/>
            <person name="van der Giezen M."/>
            <person name="Wahlund T.M."/>
            <person name="Williams B."/>
            <person name="Wilson W."/>
            <person name="Wolfe G."/>
            <person name="Wurch L.L."/>
        </authorList>
    </citation>
    <scope>NUCLEOTIDE SEQUENCE</scope>
</reference>
<feature type="transmembrane region" description="Helical" evidence="2">
    <location>
        <begin position="303"/>
        <end position="327"/>
    </location>
</feature>
<keyword evidence="2" id="KW-0472">Membrane</keyword>
<feature type="transmembrane region" description="Helical" evidence="2">
    <location>
        <begin position="135"/>
        <end position="161"/>
    </location>
</feature>
<evidence type="ECO:0000313" key="4">
    <source>
        <dbReference type="EnsemblProtists" id="EOD35525"/>
    </source>
</evidence>
<feature type="region of interest" description="Disordered" evidence="1">
    <location>
        <begin position="794"/>
        <end position="829"/>
    </location>
</feature>
<dbReference type="HOGENOM" id="CLU_342100_0_0_1"/>
<dbReference type="OMA" id="CAWHIEA"/>
<feature type="transmembrane region" description="Helical" evidence="2">
    <location>
        <begin position="271"/>
        <end position="297"/>
    </location>
</feature>
<feature type="chain" id="PRO_5044291828" evidence="3">
    <location>
        <begin position="22"/>
        <end position="829"/>
    </location>
</feature>
<feature type="transmembrane region" description="Helical" evidence="2">
    <location>
        <begin position="206"/>
        <end position="233"/>
    </location>
</feature>
<feature type="signal peptide" evidence="3">
    <location>
        <begin position="1"/>
        <end position="21"/>
    </location>
</feature>
<name>A0A0D3KIE0_EMIH1</name>
<evidence type="ECO:0000313" key="5">
    <source>
        <dbReference type="Proteomes" id="UP000013827"/>
    </source>
</evidence>
<evidence type="ECO:0000256" key="1">
    <source>
        <dbReference type="SAM" id="MobiDB-lite"/>
    </source>
</evidence>
<feature type="transmembrane region" description="Helical" evidence="2">
    <location>
        <begin position="334"/>
        <end position="356"/>
    </location>
</feature>
<feature type="transmembrane region" description="Helical" evidence="2">
    <location>
        <begin position="239"/>
        <end position="264"/>
    </location>
</feature>
<dbReference type="PaxDb" id="2903-EOD35525"/>
<protein>
    <submittedName>
        <fullName evidence="4">Uncharacterized protein</fullName>
    </submittedName>
</protein>
<dbReference type="KEGG" id="ehx:EMIHUDRAFT_98528"/>
<accession>A0A0D3KIE0</accession>
<organism evidence="4 5">
    <name type="scientific">Emiliania huxleyi (strain CCMP1516)</name>
    <dbReference type="NCBI Taxonomy" id="280463"/>
    <lineage>
        <taxon>Eukaryota</taxon>
        <taxon>Haptista</taxon>
        <taxon>Haptophyta</taxon>
        <taxon>Prymnesiophyceae</taxon>
        <taxon>Isochrysidales</taxon>
        <taxon>Noelaerhabdaceae</taxon>
        <taxon>Emiliania</taxon>
    </lineage>
</organism>
<dbReference type="RefSeq" id="XP_005787954.1">
    <property type="nucleotide sequence ID" value="XM_005787897.1"/>
</dbReference>
<dbReference type="AlphaFoldDB" id="A0A0D3KIE0"/>
<proteinExistence type="predicted"/>
<keyword evidence="2" id="KW-1133">Transmembrane helix</keyword>
<feature type="transmembrane region" description="Helical" evidence="2">
    <location>
        <begin position="100"/>
        <end position="123"/>
    </location>
</feature>
<feature type="transmembrane region" description="Helical" evidence="2">
    <location>
        <begin position="362"/>
        <end position="382"/>
    </location>
</feature>